<dbReference type="CDD" id="cd03116">
    <property type="entry name" value="MobB"/>
    <property type="match status" value="1"/>
</dbReference>
<dbReference type="GO" id="GO:0005525">
    <property type="term" value="F:GTP binding"/>
    <property type="evidence" value="ECO:0007669"/>
    <property type="project" value="InterPro"/>
</dbReference>
<comment type="caution">
    <text evidence="2">The sequence shown here is derived from an EMBL/GenBank/DDBJ whole genome shotgun (WGS) entry which is preliminary data.</text>
</comment>
<dbReference type="InterPro" id="IPR052539">
    <property type="entry name" value="MGD_biosynthesis_adapter"/>
</dbReference>
<dbReference type="SUPFAM" id="SSF52540">
    <property type="entry name" value="P-loop containing nucleoside triphosphate hydrolases"/>
    <property type="match status" value="1"/>
</dbReference>
<dbReference type="EMBL" id="LSKU01000002">
    <property type="protein sequence ID" value="KXG42600.1"/>
    <property type="molecule type" value="Genomic_DNA"/>
</dbReference>
<dbReference type="AlphaFoldDB" id="A0A135L0T4"/>
<dbReference type="InterPro" id="IPR004435">
    <property type="entry name" value="MobB_dom"/>
</dbReference>
<dbReference type="PANTHER" id="PTHR40072">
    <property type="entry name" value="MOLYBDOPTERIN-GUANINE DINUCLEOTIDE BIOSYNTHESIS ADAPTER PROTEIN-RELATED"/>
    <property type="match status" value="1"/>
</dbReference>
<dbReference type="InterPro" id="IPR027417">
    <property type="entry name" value="P-loop_NTPase"/>
</dbReference>
<evidence type="ECO:0000313" key="3">
    <source>
        <dbReference type="Proteomes" id="UP000070352"/>
    </source>
</evidence>
<proteinExistence type="predicted"/>
<sequence>MAKVIHAFKQQGYRVAAIKHDAHRFEMDHEGKDTWKFAQAGSDVVLINSQEKLAMIEKVESSLSFEAVISYVKDVDIILVEGYKHEAPSKILVVRREEDLTLLSSLKDVIAIATSLPLDEKQIPIYDLDDVEGIVELIQSNILGEIKDGSRS</sequence>
<reference evidence="2 3" key="1">
    <citation type="submission" date="2016-02" db="EMBL/GenBank/DDBJ databases">
        <title>Draft Genome for Tepidibacillus decaturensis nov. sp. Strain Z9, an Anaerobic, Moderately Thermophilic and Heterotrophic Bacterium from Deep Subsurface of the Illinois Basin, USA.</title>
        <authorList>
            <person name="Dong Y."/>
            <person name="Chang J.Y."/>
            <person name="Sanford R."/>
            <person name="Fouke B.W."/>
        </authorList>
    </citation>
    <scope>NUCLEOTIDE SEQUENCE [LARGE SCALE GENOMIC DNA]</scope>
    <source>
        <strain evidence="2 3">Z9</strain>
    </source>
</reference>
<dbReference type="Proteomes" id="UP000070352">
    <property type="component" value="Unassembled WGS sequence"/>
</dbReference>
<evidence type="ECO:0000313" key="2">
    <source>
        <dbReference type="EMBL" id="KXG42600.1"/>
    </source>
</evidence>
<organism evidence="2 3">
    <name type="scientific">Tepidibacillus decaturensis</name>
    <dbReference type="NCBI Taxonomy" id="1413211"/>
    <lineage>
        <taxon>Bacteria</taxon>
        <taxon>Bacillati</taxon>
        <taxon>Bacillota</taxon>
        <taxon>Bacilli</taxon>
        <taxon>Bacillales</taxon>
        <taxon>Bacillaceae</taxon>
        <taxon>Tepidibacillus</taxon>
    </lineage>
</organism>
<accession>A0A135L0T4</accession>
<dbReference type="Pfam" id="PF03205">
    <property type="entry name" value="MobB"/>
    <property type="match status" value="1"/>
</dbReference>
<dbReference type="Gene3D" id="3.40.50.300">
    <property type="entry name" value="P-loop containing nucleotide triphosphate hydrolases"/>
    <property type="match status" value="1"/>
</dbReference>
<name>A0A135L0T4_9BACI</name>
<dbReference type="OrthoDB" id="9786803at2"/>
<gene>
    <name evidence="2" type="ORF">U473_13950</name>
</gene>
<feature type="domain" description="Molybdopterin-guanine dinucleotide biosynthesis protein B (MobB)" evidence="1">
    <location>
        <begin position="1"/>
        <end position="114"/>
    </location>
</feature>
<evidence type="ECO:0000259" key="1">
    <source>
        <dbReference type="Pfam" id="PF03205"/>
    </source>
</evidence>
<dbReference type="GO" id="GO:0006777">
    <property type="term" value="P:Mo-molybdopterin cofactor biosynthetic process"/>
    <property type="evidence" value="ECO:0007669"/>
    <property type="project" value="InterPro"/>
</dbReference>
<protein>
    <recommendedName>
        <fullName evidence="1">Molybdopterin-guanine dinucleotide biosynthesis protein B (MobB) domain-containing protein</fullName>
    </recommendedName>
</protein>
<keyword evidence="3" id="KW-1185">Reference proteome</keyword>
<dbReference type="STRING" id="1413211.U473_13950"/>
<dbReference type="NCBIfam" id="TIGR00176">
    <property type="entry name" value="mobB"/>
    <property type="match status" value="1"/>
</dbReference>
<dbReference type="PANTHER" id="PTHR40072:SF1">
    <property type="entry name" value="MOLYBDOPTERIN-GUANINE DINUCLEOTIDE BIOSYNTHESIS ADAPTER PROTEIN"/>
    <property type="match status" value="1"/>
</dbReference>